<comment type="caution">
    <text evidence="11">The sequence shown here is derived from an EMBL/GenBank/DDBJ whole genome shotgun (WGS) entry which is preliminary data.</text>
</comment>
<dbReference type="EMBL" id="JADKYY010000013">
    <property type="protein sequence ID" value="MBF5028024.1"/>
    <property type="molecule type" value="Genomic_DNA"/>
</dbReference>
<dbReference type="Gene3D" id="3.30.830.10">
    <property type="entry name" value="Metalloenzyme, LuxS/M16 peptidase-like"/>
    <property type="match status" value="4"/>
</dbReference>
<feature type="domain" description="Peptidase M16 C-terminal" evidence="10">
    <location>
        <begin position="737"/>
        <end position="857"/>
    </location>
</feature>
<evidence type="ECO:0000259" key="10">
    <source>
        <dbReference type="Pfam" id="PF05193"/>
    </source>
</evidence>
<feature type="domain" description="Peptidase M16 N-terminal" evidence="9">
    <location>
        <begin position="42"/>
        <end position="83"/>
    </location>
</feature>
<dbReference type="GO" id="GO:0004222">
    <property type="term" value="F:metalloendopeptidase activity"/>
    <property type="evidence" value="ECO:0007669"/>
    <property type="project" value="InterPro"/>
</dbReference>
<evidence type="ECO:0000256" key="4">
    <source>
        <dbReference type="ARBA" id="ARBA00022723"/>
    </source>
</evidence>
<accession>A0A930YXC9</accession>
<sequence length="952" mass="109027">MKYTQHTATDLGGTQYTYTPQDPYGVRLYRLENGLSLYLAKNTDAPRIQSFIAVRTGSNADPSDNTGLSHYLEHMLFKGTSKIGTLNWEKEKPLLDTLEMLFEEHKAEQDPEKKRQLYKEIDRVSHQASCYAVAGEYDQLMNLLGASGTNAHTWYDETVYKNNIPSTELERFLRIESERFSGLALRLFHTELESVYEEFNRAQDNDARQVNYALMEMLFPTHPNGQQTTLGRPEHLKNPSMKALREYFEQYYVPSNMALVLVGDLDFEESVKLVERYFGVLPSRSAPQKPFIEEQPLSGRSVRHIYSPSTSRLHLAYRTPSYGTPEAMKAQLIASLLSNRAEAGLLDLEVNQKQKALYAGSYQMSLNHYGVFSLVVVPKEGQSLEEARALVMEQIENLKNGAFPDALLQALINDLKVQQIKSLESSEGLASRLYQSFIRNQSWTLQLSEIAQYEAITKEQIMSYARTLFATGVVEVHKLVGENPLLLRVENPGITPIVLNRDAKSAFYLELQSVPSVAPSPEFIEYSKYLQPQRIKGRKFTHLLNTHNELGEIHLIFPLGTDHDLYLTTALEFMQYLGTNKYTAEELKLKFFTLGLMHDVKIGTDQITFSLTGLEENLPRGLELLFHWITELKSEVQVYESFLTTINSSRQAELQDKGRIVSALTQFIKFQENSRLRHTLSLTQLQTLDPQELVRGIHALLAYPYQVFFYGKNPEAILSTLDPMMEVPHLRLPEAKKFEELPTTGKVFYVPYDMVQVEMVQAARSLQVSPQHFGKVSLFNEYFGSGLSSVVFQEIREKRSLAYSAYAHYRSATHIYRHDYISSYIGTQTDKLSEARTALAELFKELPHYPEQFEAARQAALKQLASHRLRRTQIFFNALRLEKLGISYDIRQAMYGELKELDFNSFSHFADQRIREKTFNTGIIGDKAALQQAQAIHSSEVEELDVHFLFNY</sequence>
<evidence type="ECO:0000313" key="11">
    <source>
        <dbReference type="EMBL" id="MBF5028024.1"/>
    </source>
</evidence>
<evidence type="ECO:0000256" key="7">
    <source>
        <dbReference type="ARBA" id="ARBA00023049"/>
    </source>
</evidence>
<evidence type="ECO:0000256" key="3">
    <source>
        <dbReference type="ARBA" id="ARBA00022670"/>
    </source>
</evidence>
<proteinExistence type="inferred from homology"/>
<dbReference type="PANTHER" id="PTHR43690">
    <property type="entry name" value="NARDILYSIN"/>
    <property type="match status" value="1"/>
</dbReference>
<dbReference type="Pfam" id="PF00675">
    <property type="entry name" value="Peptidase_M16"/>
    <property type="match status" value="1"/>
</dbReference>
<comment type="cofactor">
    <cofactor evidence="1">
        <name>Zn(2+)</name>
        <dbReference type="ChEBI" id="CHEBI:29105"/>
    </cofactor>
</comment>
<dbReference type="AlphaFoldDB" id="A0A930YXC9"/>
<protein>
    <submittedName>
        <fullName evidence="11">Insulinase family protein</fullName>
    </submittedName>
</protein>
<comment type="similarity">
    <text evidence="2 8">Belongs to the peptidase M16 family.</text>
</comment>
<dbReference type="RefSeq" id="WP_194739946.1">
    <property type="nucleotide sequence ID" value="NZ_JADKYY010000013.1"/>
</dbReference>
<dbReference type="Proteomes" id="UP000694480">
    <property type="component" value="Unassembled WGS sequence"/>
</dbReference>
<name>A0A930YXC9_9FLAO</name>
<dbReference type="PROSITE" id="PS00143">
    <property type="entry name" value="INSULINASE"/>
    <property type="match status" value="1"/>
</dbReference>
<dbReference type="InterPro" id="IPR050626">
    <property type="entry name" value="Peptidase_M16"/>
</dbReference>
<dbReference type="InterPro" id="IPR001431">
    <property type="entry name" value="Pept_M16_Zn_BS"/>
</dbReference>
<dbReference type="Pfam" id="PF05193">
    <property type="entry name" value="Peptidase_M16_C"/>
    <property type="match status" value="2"/>
</dbReference>
<keyword evidence="7" id="KW-0482">Metalloprotease</keyword>
<dbReference type="GO" id="GO:0006508">
    <property type="term" value="P:proteolysis"/>
    <property type="evidence" value="ECO:0007669"/>
    <property type="project" value="UniProtKB-KW"/>
</dbReference>
<dbReference type="InterPro" id="IPR011249">
    <property type="entry name" value="Metalloenz_LuxS/M16"/>
</dbReference>
<keyword evidence="6" id="KW-0862">Zinc</keyword>
<keyword evidence="3" id="KW-0645">Protease</keyword>
<feature type="domain" description="Peptidase M16 C-terminal" evidence="10">
    <location>
        <begin position="242"/>
        <end position="413"/>
    </location>
</feature>
<dbReference type="SUPFAM" id="SSF63411">
    <property type="entry name" value="LuxS/MPP-like metallohydrolase"/>
    <property type="match status" value="4"/>
</dbReference>
<dbReference type="PANTHER" id="PTHR43690:SF17">
    <property type="entry name" value="PROTEIN YHJJ"/>
    <property type="match status" value="1"/>
</dbReference>
<evidence type="ECO:0000256" key="8">
    <source>
        <dbReference type="RuleBase" id="RU004447"/>
    </source>
</evidence>
<evidence type="ECO:0000313" key="12">
    <source>
        <dbReference type="Proteomes" id="UP000694480"/>
    </source>
</evidence>
<dbReference type="GO" id="GO:0046872">
    <property type="term" value="F:metal ion binding"/>
    <property type="evidence" value="ECO:0007669"/>
    <property type="project" value="UniProtKB-KW"/>
</dbReference>
<dbReference type="InterPro" id="IPR007863">
    <property type="entry name" value="Peptidase_M16_C"/>
</dbReference>
<evidence type="ECO:0000259" key="9">
    <source>
        <dbReference type="Pfam" id="PF00675"/>
    </source>
</evidence>
<evidence type="ECO:0000256" key="1">
    <source>
        <dbReference type="ARBA" id="ARBA00001947"/>
    </source>
</evidence>
<dbReference type="InterPro" id="IPR011765">
    <property type="entry name" value="Pept_M16_N"/>
</dbReference>
<evidence type="ECO:0000256" key="6">
    <source>
        <dbReference type="ARBA" id="ARBA00022833"/>
    </source>
</evidence>
<reference evidence="11" key="1">
    <citation type="submission" date="2020-11" db="EMBL/GenBank/DDBJ databases">
        <title>Genome seq and assembly of Planobacterium sp.</title>
        <authorList>
            <person name="Chhetri G."/>
        </authorList>
    </citation>
    <scope>NUCLEOTIDE SEQUENCE</scope>
    <source>
        <strain evidence="11">GCR5</strain>
    </source>
</reference>
<evidence type="ECO:0000256" key="2">
    <source>
        <dbReference type="ARBA" id="ARBA00007261"/>
    </source>
</evidence>
<keyword evidence="5" id="KW-0378">Hydrolase</keyword>
<keyword evidence="12" id="KW-1185">Reference proteome</keyword>
<organism evidence="11 12">
    <name type="scientific">Planobacterium oryzisoli</name>
    <dbReference type="NCBI Taxonomy" id="2771435"/>
    <lineage>
        <taxon>Bacteria</taxon>
        <taxon>Pseudomonadati</taxon>
        <taxon>Bacteroidota</taxon>
        <taxon>Flavobacteriia</taxon>
        <taxon>Flavobacteriales</taxon>
        <taxon>Weeksellaceae</taxon>
        <taxon>Chryseobacterium group</taxon>
        <taxon>Chryseobacterium</taxon>
    </lineage>
</organism>
<gene>
    <name evidence="11" type="ORF">IC612_09465</name>
</gene>
<evidence type="ECO:0000256" key="5">
    <source>
        <dbReference type="ARBA" id="ARBA00022801"/>
    </source>
</evidence>
<keyword evidence="4" id="KW-0479">Metal-binding</keyword>